<dbReference type="Proteomes" id="UP000466442">
    <property type="component" value="Linkage Group LG1"/>
</dbReference>
<dbReference type="AlphaFoldDB" id="A0A8S9YB29"/>
<comment type="cofactor">
    <cofactor evidence="2">
        <name>FAD</name>
        <dbReference type="ChEBI" id="CHEBI:57692"/>
    </cofactor>
</comment>
<keyword evidence="5" id="KW-1185">Reference proteome</keyword>
<feature type="domain" description="Glucose-methanol-choline oxidoreductase N-terminal" evidence="3">
    <location>
        <begin position="398"/>
        <end position="412"/>
    </location>
</feature>
<dbReference type="OrthoDB" id="269227at2759"/>
<organism evidence="4 5">
    <name type="scientific">Apolygus lucorum</name>
    <name type="common">Small green plant bug</name>
    <name type="synonym">Lygocoris lucorum</name>
    <dbReference type="NCBI Taxonomy" id="248454"/>
    <lineage>
        <taxon>Eukaryota</taxon>
        <taxon>Metazoa</taxon>
        <taxon>Ecdysozoa</taxon>
        <taxon>Arthropoda</taxon>
        <taxon>Hexapoda</taxon>
        <taxon>Insecta</taxon>
        <taxon>Pterygota</taxon>
        <taxon>Neoptera</taxon>
        <taxon>Paraneoptera</taxon>
        <taxon>Hemiptera</taxon>
        <taxon>Heteroptera</taxon>
        <taxon>Panheteroptera</taxon>
        <taxon>Cimicomorpha</taxon>
        <taxon>Miridae</taxon>
        <taxon>Mirini</taxon>
        <taxon>Apolygus</taxon>
    </lineage>
</organism>
<feature type="binding site" evidence="2">
    <location>
        <position position="227"/>
    </location>
    <ligand>
        <name>FAD</name>
        <dbReference type="ChEBI" id="CHEBI:57692"/>
    </ligand>
</feature>
<dbReference type="SUPFAM" id="SSF54373">
    <property type="entry name" value="FAD-linked reductases, C-terminal domain"/>
    <property type="match status" value="1"/>
</dbReference>
<dbReference type="InterPro" id="IPR036188">
    <property type="entry name" value="FAD/NAD-bd_sf"/>
</dbReference>
<dbReference type="GO" id="GO:0016614">
    <property type="term" value="F:oxidoreductase activity, acting on CH-OH group of donors"/>
    <property type="evidence" value="ECO:0007669"/>
    <property type="project" value="InterPro"/>
</dbReference>
<dbReference type="PIRSF" id="PIRSF000137">
    <property type="entry name" value="Alcohol_oxidase"/>
    <property type="match status" value="1"/>
</dbReference>
<evidence type="ECO:0000256" key="1">
    <source>
        <dbReference type="ARBA" id="ARBA00010790"/>
    </source>
</evidence>
<dbReference type="GO" id="GO:0050660">
    <property type="term" value="F:flavin adenine dinucleotide binding"/>
    <property type="evidence" value="ECO:0007669"/>
    <property type="project" value="InterPro"/>
</dbReference>
<name>A0A8S9YB29_APOLU</name>
<dbReference type="PANTHER" id="PTHR11552">
    <property type="entry name" value="GLUCOSE-METHANOL-CHOLINE GMC OXIDOREDUCTASE"/>
    <property type="match status" value="1"/>
</dbReference>
<feature type="binding site" evidence="2">
    <location>
        <position position="360"/>
    </location>
    <ligand>
        <name>FAD</name>
        <dbReference type="ChEBI" id="CHEBI:57692"/>
    </ligand>
</feature>
<comment type="similarity">
    <text evidence="1">Belongs to the GMC oxidoreductase family.</text>
</comment>
<dbReference type="SUPFAM" id="SSF51905">
    <property type="entry name" value="FAD/NAD(P)-binding domain"/>
    <property type="match status" value="1"/>
</dbReference>
<dbReference type="Pfam" id="PF05199">
    <property type="entry name" value="GMC_oxred_C"/>
    <property type="match status" value="1"/>
</dbReference>
<evidence type="ECO:0000259" key="3">
    <source>
        <dbReference type="PROSITE" id="PS00624"/>
    </source>
</evidence>
<dbReference type="EMBL" id="WIXP02000001">
    <property type="protein sequence ID" value="KAF6216595.1"/>
    <property type="molecule type" value="Genomic_DNA"/>
</dbReference>
<keyword evidence="2" id="KW-0274">FAD</keyword>
<evidence type="ECO:0000256" key="2">
    <source>
        <dbReference type="PIRSR" id="PIRSR000137-2"/>
    </source>
</evidence>
<accession>A0A8S9YB29</accession>
<proteinExistence type="inferred from homology"/>
<dbReference type="PROSITE" id="PS00624">
    <property type="entry name" value="GMC_OXRED_2"/>
    <property type="match status" value="1"/>
</dbReference>
<evidence type="ECO:0000313" key="5">
    <source>
        <dbReference type="Proteomes" id="UP000466442"/>
    </source>
</evidence>
<dbReference type="InterPro" id="IPR000172">
    <property type="entry name" value="GMC_OxRdtase_N"/>
</dbReference>
<dbReference type="Pfam" id="PF00732">
    <property type="entry name" value="GMC_oxred_N"/>
    <property type="match status" value="1"/>
</dbReference>
<evidence type="ECO:0000313" key="4">
    <source>
        <dbReference type="EMBL" id="KAF6216595.1"/>
    </source>
</evidence>
<protein>
    <recommendedName>
        <fullName evidence="3">Glucose-methanol-choline oxidoreductase N-terminal domain-containing protein</fullName>
    </recommendedName>
</protein>
<keyword evidence="2" id="KW-0285">Flavoprotein</keyword>
<gene>
    <name evidence="4" type="ORF">GE061_000938</name>
</gene>
<dbReference type="PANTHER" id="PTHR11552:SF217">
    <property type="entry name" value="GLUCOSE DEHYDROGENASE [FAD, QUINONE]"/>
    <property type="match status" value="1"/>
</dbReference>
<dbReference type="Gene3D" id="3.50.50.60">
    <property type="entry name" value="FAD/NAD(P)-binding domain"/>
    <property type="match status" value="1"/>
</dbReference>
<reference evidence="4" key="1">
    <citation type="journal article" date="2021" name="Mol. Ecol. Resour.">
        <title>Apolygus lucorum genome provides insights into omnivorousness and mesophyll feeding.</title>
        <authorList>
            <person name="Liu Y."/>
            <person name="Liu H."/>
            <person name="Wang H."/>
            <person name="Huang T."/>
            <person name="Liu B."/>
            <person name="Yang B."/>
            <person name="Yin L."/>
            <person name="Li B."/>
            <person name="Zhang Y."/>
            <person name="Zhang S."/>
            <person name="Jiang F."/>
            <person name="Zhang X."/>
            <person name="Ren Y."/>
            <person name="Wang B."/>
            <person name="Wang S."/>
            <person name="Lu Y."/>
            <person name="Wu K."/>
            <person name="Fan W."/>
            <person name="Wang G."/>
        </authorList>
    </citation>
    <scope>NUCLEOTIDE SEQUENCE</scope>
    <source>
        <strain evidence="4">12Hb</strain>
    </source>
</reference>
<dbReference type="Gene3D" id="3.30.560.10">
    <property type="entry name" value="Glucose Oxidase, domain 3"/>
    <property type="match status" value="1"/>
</dbReference>
<dbReference type="InterPro" id="IPR012132">
    <property type="entry name" value="GMC_OxRdtase"/>
</dbReference>
<sequence length="688" mass="77159">MFWFTSLFRHFGSCLVIRAEKPDSNPYVEPLLSCFLLITLNAQENDGNDVMKPVYIYAGRNHPDESVSNCKHTSNNKLRRLKTQIMAECECRFEDTSYLGGTCRGGDNVTMLLSLVDLLIRTNCHIAEPCKRSRLLETDQEMFDFIVVGGGVAGPVVASRLSDNRKWKVALFEAGPEEATTTLVPAFAFTGVNSSLDWDIKTEKHNKACLAQEGICTWPRGKMIGGTGSLSGMMYNRGHRDIFNQWAREGNVGWTYFETLQFFKKSERNIPTDWDERPYHGTKGPMPVTRFPWKPPVLDDFLRAGQEMGYNVGDLNGANQTGFTRAHMMYEDGVRASAARAYLRTGHKKKNLFILTKSRVTRVMIDKLSKKALGVEYQDSRGNRRFAFAKKEVILTAGAVHTPQLLLLSGIGPKAELEKHGIDVISDLKVGRNLHNHVGVGIPFSIKQEGLAELLTISNLNQYLERRSGPLASTGMTQLTAFIHTKYSKVIPDIQLFFDGYSAACPAETSDQVRLMEDGMRRMIYIRPTNILPKSKGFLTLRSNDPLDPPIISPFYLSDQHDVNVLIEGIRFAIKLSQASSLKKWGIRMEKIDYPPCDTHKYNSDAYWECIIRHQTGAENHAAGSARMGTHPEISAVVDPELRVYGVTNLRVMDASIFPYLPNGNPISVIIMVAEKGAHMLENAWTCC</sequence>
<dbReference type="InterPro" id="IPR007867">
    <property type="entry name" value="GMC_OxRtase_C"/>
</dbReference>
<comment type="caution">
    <text evidence="4">The sequence shown here is derived from an EMBL/GenBank/DDBJ whole genome shotgun (WGS) entry which is preliminary data.</text>
</comment>